<keyword evidence="1" id="KW-1133">Transmembrane helix</keyword>
<evidence type="ECO:0000313" key="2">
    <source>
        <dbReference type="EMBL" id="NBI07488.1"/>
    </source>
</evidence>
<sequence>MSKTNQIIKVMILLIVLFIIAISPIWITKLNNERLFNKYNIKKISKESLKIEHESIFDYNTLERIQTIVKAQTEKTGVITRQEIDIKNERISNLIDIIKEQILTVQKMNGLPEFDIDEDYTTIYLYKATFMDSVNPNTSTSVWEITISYPEFGISVTIDTETSVIYQISIYSTEDKLPFDTSKISPIAFLEYLEIDSKEVAFKQNEDNTKGFYYVNINNLNVKYTFIKRPNYFMIAFY</sequence>
<reference evidence="2 3" key="1">
    <citation type="submission" date="2018-08" db="EMBL/GenBank/DDBJ databases">
        <title>Murine metabolic-syndrome-specific gut microbial biobank.</title>
        <authorList>
            <person name="Liu C."/>
        </authorList>
    </citation>
    <scope>NUCLEOTIDE SEQUENCE [LARGE SCALE GENOMIC DNA]</scope>
    <source>
        <strain evidence="2 3">583</strain>
    </source>
</reference>
<keyword evidence="1" id="KW-0812">Transmembrane</keyword>
<evidence type="ECO:0000313" key="3">
    <source>
        <dbReference type="Proteomes" id="UP000467132"/>
    </source>
</evidence>
<dbReference type="RefSeq" id="WP_160197944.1">
    <property type="nucleotide sequence ID" value="NZ_QXXA01000012.1"/>
</dbReference>
<protein>
    <submittedName>
        <fullName evidence="2">Uncharacterized protein</fullName>
    </submittedName>
</protein>
<name>A0A845R1S8_9CLOT</name>
<dbReference type="Proteomes" id="UP000467132">
    <property type="component" value="Unassembled WGS sequence"/>
</dbReference>
<keyword evidence="1" id="KW-0472">Membrane</keyword>
<gene>
    <name evidence="2" type="ORF">D3Z33_11565</name>
</gene>
<keyword evidence="3" id="KW-1185">Reference proteome</keyword>
<evidence type="ECO:0000256" key="1">
    <source>
        <dbReference type="SAM" id="Phobius"/>
    </source>
</evidence>
<accession>A0A845R1S8</accession>
<feature type="transmembrane region" description="Helical" evidence="1">
    <location>
        <begin position="7"/>
        <end position="27"/>
    </location>
</feature>
<dbReference type="EMBL" id="QXXA01000012">
    <property type="protein sequence ID" value="NBI07488.1"/>
    <property type="molecule type" value="Genomic_DNA"/>
</dbReference>
<proteinExistence type="predicted"/>
<dbReference type="AlphaFoldDB" id="A0A845R1S8"/>
<organism evidence="2 3">
    <name type="scientific">Senegalia massiliensis</name>
    <dbReference type="NCBI Taxonomy" id="1720316"/>
    <lineage>
        <taxon>Bacteria</taxon>
        <taxon>Bacillati</taxon>
        <taxon>Bacillota</taxon>
        <taxon>Clostridia</taxon>
        <taxon>Eubacteriales</taxon>
        <taxon>Clostridiaceae</taxon>
        <taxon>Senegalia</taxon>
    </lineage>
</organism>
<comment type="caution">
    <text evidence="2">The sequence shown here is derived from an EMBL/GenBank/DDBJ whole genome shotgun (WGS) entry which is preliminary data.</text>
</comment>